<sequence>MSNRDLTYLQKVFSLLSALGWTGMFTVLLWVSAGASAQTGQYGNTRCKCICPDPQVVFANSSSSSSNLSNRTLYISSAAPPQQCTCDIVVLPEISKTPNINITGKEGEFCPRCECKYESRNLQIIKVVVIIVMWVVSLLVIYMLFLMCLDPLVNKRIKSTAYQEHTNEDDESVGGGRTSHPMRVTGASSSASSTQILATTAGPSSTAAGGVLNRVGHQQSKWKRQVQEQRRNIYDRHTMLN</sequence>
<reference evidence="8 9" key="1">
    <citation type="submission" date="2024-08" db="EMBL/GenBank/DDBJ databases">
        <authorList>
            <person name="Cucini C."/>
            <person name="Frati F."/>
        </authorList>
    </citation>
    <scope>NUCLEOTIDE SEQUENCE [LARGE SCALE GENOMIC DNA]</scope>
</reference>
<keyword evidence="5 7" id="KW-0472">Membrane</keyword>
<feature type="transmembrane region" description="Helical" evidence="7">
    <location>
        <begin position="127"/>
        <end position="149"/>
    </location>
</feature>
<feature type="region of interest" description="Disordered" evidence="6">
    <location>
        <begin position="164"/>
        <end position="210"/>
    </location>
</feature>
<feature type="compositionally biased region" description="Low complexity" evidence="6">
    <location>
        <begin position="198"/>
        <end position="210"/>
    </location>
</feature>
<evidence type="ECO:0000256" key="2">
    <source>
        <dbReference type="ARBA" id="ARBA00007264"/>
    </source>
</evidence>
<accession>A0ABP1QNH2</accession>
<comment type="similarity">
    <text evidence="2">Belongs to the TMEM9 family.</text>
</comment>
<dbReference type="EMBL" id="CAXLJM020000036">
    <property type="protein sequence ID" value="CAL8105043.1"/>
    <property type="molecule type" value="Genomic_DNA"/>
</dbReference>
<evidence type="ECO:0000256" key="4">
    <source>
        <dbReference type="ARBA" id="ARBA00022989"/>
    </source>
</evidence>
<feature type="compositionally biased region" description="Polar residues" evidence="6">
    <location>
        <begin position="186"/>
        <end position="197"/>
    </location>
</feature>
<proteinExistence type="inferred from homology"/>
<evidence type="ECO:0000256" key="7">
    <source>
        <dbReference type="SAM" id="Phobius"/>
    </source>
</evidence>
<evidence type="ECO:0000256" key="6">
    <source>
        <dbReference type="SAM" id="MobiDB-lite"/>
    </source>
</evidence>
<evidence type="ECO:0000313" key="8">
    <source>
        <dbReference type="EMBL" id="CAL8105043.1"/>
    </source>
</evidence>
<comment type="subcellular location">
    <subcellularLocation>
        <location evidence="1">Membrane</location>
    </subcellularLocation>
</comment>
<keyword evidence="4 7" id="KW-1133">Transmembrane helix</keyword>
<feature type="transmembrane region" description="Helical" evidence="7">
    <location>
        <begin position="12"/>
        <end position="33"/>
    </location>
</feature>
<comment type="caution">
    <text evidence="8">The sequence shown here is derived from an EMBL/GenBank/DDBJ whole genome shotgun (WGS) entry which is preliminary data.</text>
</comment>
<keyword evidence="9" id="KW-1185">Reference proteome</keyword>
<dbReference type="PANTHER" id="PTHR13064:SF6">
    <property type="entry name" value="TRANSMEMBRANE PROTEIN 9"/>
    <property type="match status" value="1"/>
</dbReference>
<dbReference type="Pfam" id="PF05434">
    <property type="entry name" value="Tmemb_9"/>
    <property type="match status" value="1"/>
</dbReference>
<gene>
    <name evidence="8" type="ORF">ODALV1_LOCUS11939</name>
</gene>
<keyword evidence="3 7" id="KW-0812">Transmembrane</keyword>
<dbReference type="PANTHER" id="PTHR13064">
    <property type="entry name" value="TRANSMEMBRANE PROTEIN 9 FAMILY MEMBER"/>
    <property type="match status" value="1"/>
</dbReference>
<name>A0ABP1QNH2_9HEXA</name>
<protein>
    <recommendedName>
        <fullName evidence="10">Transmembrane protein 9</fullName>
    </recommendedName>
</protein>
<dbReference type="Proteomes" id="UP001642540">
    <property type="component" value="Unassembled WGS sequence"/>
</dbReference>
<organism evidence="8 9">
    <name type="scientific">Orchesella dallaii</name>
    <dbReference type="NCBI Taxonomy" id="48710"/>
    <lineage>
        <taxon>Eukaryota</taxon>
        <taxon>Metazoa</taxon>
        <taxon>Ecdysozoa</taxon>
        <taxon>Arthropoda</taxon>
        <taxon>Hexapoda</taxon>
        <taxon>Collembola</taxon>
        <taxon>Entomobryomorpha</taxon>
        <taxon>Entomobryoidea</taxon>
        <taxon>Orchesellidae</taxon>
        <taxon>Orchesellinae</taxon>
        <taxon>Orchesella</taxon>
    </lineage>
</organism>
<evidence type="ECO:0000256" key="1">
    <source>
        <dbReference type="ARBA" id="ARBA00004370"/>
    </source>
</evidence>
<evidence type="ECO:0000256" key="3">
    <source>
        <dbReference type="ARBA" id="ARBA00022692"/>
    </source>
</evidence>
<dbReference type="InterPro" id="IPR008853">
    <property type="entry name" value="TMEM9/TMEM9B"/>
</dbReference>
<evidence type="ECO:0000256" key="5">
    <source>
        <dbReference type="ARBA" id="ARBA00023136"/>
    </source>
</evidence>
<evidence type="ECO:0008006" key="10">
    <source>
        <dbReference type="Google" id="ProtNLM"/>
    </source>
</evidence>
<evidence type="ECO:0000313" key="9">
    <source>
        <dbReference type="Proteomes" id="UP001642540"/>
    </source>
</evidence>